<keyword evidence="3" id="KW-0805">Transcription regulation</keyword>
<evidence type="ECO:0000256" key="8">
    <source>
        <dbReference type="SAM" id="MobiDB-lite"/>
    </source>
</evidence>
<gene>
    <name evidence="10" type="ORF">AOQ84DRAFT_347098</name>
</gene>
<dbReference type="AlphaFoldDB" id="A0A8E2JP11"/>
<dbReference type="InterPro" id="IPR046347">
    <property type="entry name" value="bZIP_sf"/>
</dbReference>
<dbReference type="PROSITE" id="PS00036">
    <property type="entry name" value="BZIP_BASIC"/>
    <property type="match status" value="1"/>
</dbReference>
<dbReference type="SUPFAM" id="SSF57959">
    <property type="entry name" value="Leucine zipper domain"/>
    <property type="match status" value="1"/>
</dbReference>
<evidence type="ECO:0000256" key="7">
    <source>
        <dbReference type="ARBA" id="ARBA00023242"/>
    </source>
</evidence>
<evidence type="ECO:0000313" key="10">
    <source>
        <dbReference type="EMBL" id="OCL03799.1"/>
    </source>
</evidence>
<dbReference type="GO" id="GO:0003677">
    <property type="term" value="F:DNA binding"/>
    <property type="evidence" value="ECO:0007669"/>
    <property type="project" value="UniProtKB-KW"/>
</dbReference>
<dbReference type="InterPro" id="IPR044280">
    <property type="entry name" value="Hac1/HY5"/>
</dbReference>
<dbReference type="PANTHER" id="PTHR46714">
    <property type="entry name" value="TRANSCRIPTIONAL ACTIVATOR HAC1"/>
    <property type="match status" value="1"/>
</dbReference>
<evidence type="ECO:0000256" key="6">
    <source>
        <dbReference type="ARBA" id="ARBA00023230"/>
    </source>
</evidence>
<evidence type="ECO:0000256" key="4">
    <source>
        <dbReference type="ARBA" id="ARBA00023125"/>
    </source>
</evidence>
<organism evidence="10 11">
    <name type="scientific">Glonium stellatum</name>
    <dbReference type="NCBI Taxonomy" id="574774"/>
    <lineage>
        <taxon>Eukaryota</taxon>
        <taxon>Fungi</taxon>
        <taxon>Dikarya</taxon>
        <taxon>Ascomycota</taxon>
        <taxon>Pezizomycotina</taxon>
        <taxon>Dothideomycetes</taxon>
        <taxon>Pleosporomycetidae</taxon>
        <taxon>Gloniales</taxon>
        <taxon>Gloniaceae</taxon>
        <taxon>Glonium</taxon>
    </lineage>
</organism>
<keyword evidence="4" id="KW-0238">DNA-binding</keyword>
<dbReference type="GO" id="GO:0045944">
    <property type="term" value="P:positive regulation of transcription by RNA polymerase II"/>
    <property type="evidence" value="ECO:0007669"/>
    <property type="project" value="InterPro"/>
</dbReference>
<evidence type="ECO:0000313" key="11">
    <source>
        <dbReference type="Proteomes" id="UP000250140"/>
    </source>
</evidence>
<dbReference type="Gene3D" id="1.20.5.170">
    <property type="match status" value="1"/>
</dbReference>
<evidence type="ECO:0000256" key="3">
    <source>
        <dbReference type="ARBA" id="ARBA00023015"/>
    </source>
</evidence>
<dbReference type="PANTHER" id="PTHR46714:SF6">
    <property type="entry name" value="TRANSCRIPTIONAL ACTIVATOR HAC1"/>
    <property type="match status" value="1"/>
</dbReference>
<dbReference type="GO" id="GO:0000981">
    <property type="term" value="F:DNA-binding transcription factor activity, RNA polymerase II-specific"/>
    <property type="evidence" value="ECO:0007669"/>
    <property type="project" value="InterPro"/>
</dbReference>
<sequence>MGADSLPSTFTALITSDMISQQPDSSPAYSVPSTTIKMEDLQTFYQSSPSPSPETPTPTLNDSKPESKPAKKRKSWGQVLPEPKTNLPPRKRAKTEDEKEQRRIERVKRNRLAAHNSRERKRQEVEQLQSEKEALERSMKAMREQMNRMAAELKAFRERHPNSLPESSITTSIEDYDILLQSDTICPRQASFPSPESMDSMDTPRESSSQPSTPAYSETAAIETDQTQHPAAMLCDLQYLYDENPVDNFFDLSEFPDAPESSLVDASQDFFNSSFMAQDPIINPYGLCDQIGAKHFDLQADSGATNFVSDETSLAAEV</sequence>
<evidence type="ECO:0000256" key="1">
    <source>
        <dbReference type="ARBA" id="ARBA00004123"/>
    </source>
</evidence>
<proteinExistence type="inferred from homology"/>
<dbReference type="EMBL" id="KV750677">
    <property type="protein sequence ID" value="OCL03799.1"/>
    <property type="molecule type" value="Genomic_DNA"/>
</dbReference>
<name>A0A8E2JP11_9PEZI</name>
<comment type="similarity">
    <text evidence="2">Belongs to the bZIP family.</text>
</comment>
<evidence type="ECO:0000256" key="2">
    <source>
        <dbReference type="ARBA" id="ARBA00007163"/>
    </source>
</evidence>
<feature type="compositionally biased region" description="Basic and acidic residues" evidence="8">
    <location>
        <begin position="94"/>
        <end position="104"/>
    </location>
</feature>
<dbReference type="Proteomes" id="UP000250140">
    <property type="component" value="Unassembled WGS sequence"/>
</dbReference>
<comment type="subcellular location">
    <subcellularLocation>
        <location evidence="1">Nucleus</location>
    </subcellularLocation>
</comment>
<feature type="compositionally biased region" description="Polar residues" evidence="8">
    <location>
        <begin position="16"/>
        <end position="36"/>
    </location>
</feature>
<feature type="compositionally biased region" description="Basic and acidic residues" evidence="8">
    <location>
        <begin position="121"/>
        <end position="132"/>
    </location>
</feature>
<evidence type="ECO:0000256" key="5">
    <source>
        <dbReference type="ARBA" id="ARBA00023163"/>
    </source>
</evidence>
<dbReference type="Pfam" id="PF00170">
    <property type="entry name" value="bZIP_1"/>
    <property type="match status" value="1"/>
</dbReference>
<keyword evidence="11" id="KW-1185">Reference proteome</keyword>
<dbReference type="CDD" id="cd14710">
    <property type="entry name" value="bZIP_HAC1-like"/>
    <property type="match status" value="1"/>
</dbReference>
<keyword evidence="5" id="KW-0804">Transcription</keyword>
<feature type="compositionally biased region" description="Polar residues" evidence="8">
    <location>
        <begin position="206"/>
        <end position="216"/>
    </location>
</feature>
<reference evidence="10 11" key="1">
    <citation type="journal article" date="2016" name="Nat. Commun.">
        <title>Ectomycorrhizal ecology is imprinted in the genome of the dominant symbiotic fungus Cenococcum geophilum.</title>
        <authorList>
            <consortium name="DOE Joint Genome Institute"/>
            <person name="Peter M."/>
            <person name="Kohler A."/>
            <person name="Ohm R.A."/>
            <person name="Kuo A."/>
            <person name="Krutzmann J."/>
            <person name="Morin E."/>
            <person name="Arend M."/>
            <person name="Barry K.W."/>
            <person name="Binder M."/>
            <person name="Choi C."/>
            <person name="Clum A."/>
            <person name="Copeland A."/>
            <person name="Grisel N."/>
            <person name="Haridas S."/>
            <person name="Kipfer T."/>
            <person name="LaButti K."/>
            <person name="Lindquist E."/>
            <person name="Lipzen A."/>
            <person name="Maire R."/>
            <person name="Meier B."/>
            <person name="Mihaltcheva S."/>
            <person name="Molinier V."/>
            <person name="Murat C."/>
            <person name="Poggeler S."/>
            <person name="Quandt C.A."/>
            <person name="Sperisen C."/>
            <person name="Tritt A."/>
            <person name="Tisserant E."/>
            <person name="Crous P.W."/>
            <person name="Henrissat B."/>
            <person name="Nehls U."/>
            <person name="Egli S."/>
            <person name="Spatafora J.W."/>
            <person name="Grigoriev I.V."/>
            <person name="Martin F.M."/>
        </authorList>
    </citation>
    <scope>NUCLEOTIDE SEQUENCE [LARGE SCALE GENOMIC DNA]</scope>
    <source>
        <strain evidence="10 11">CBS 207.34</strain>
    </source>
</reference>
<feature type="domain" description="BZIP" evidence="9">
    <location>
        <begin position="100"/>
        <end position="158"/>
    </location>
</feature>
<feature type="region of interest" description="Disordered" evidence="8">
    <location>
        <begin position="16"/>
        <end position="132"/>
    </location>
</feature>
<keyword evidence="7" id="KW-0539">Nucleus</keyword>
<feature type="region of interest" description="Disordered" evidence="8">
    <location>
        <begin position="187"/>
        <end position="216"/>
    </location>
</feature>
<dbReference type="OrthoDB" id="674948at2759"/>
<dbReference type="GO" id="GO:0006986">
    <property type="term" value="P:response to unfolded protein"/>
    <property type="evidence" value="ECO:0007669"/>
    <property type="project" value="UniProtKB-KW"/>
</dbReference>
<dbReference type="PROSITE" id="PS50217">
    <property type="entry name" value="BZIP"/>
    <property type="match status" value="1"/>
</dbReference>
<dbReference type="GO" id="GO:0005634">
    <property type="term" value="C:nucleus"/>
    <property type="evidence" value="ECO:0007669"/>
    <property type="project" value="UniProtKB-SubCell"/>
</dbReference>
<dbReference type="InterPro" id="IPR004827">
    <property type="entry name" value="bZIP"/>
</dbReference>
<evidence type="ECO:0000259" key="9">
    <source>
        <dbReference type="PROSITE" id="PS50217"/>
    </source>
</evidence>
<accession>A0A8E2JP11</accession>
<keyword evidence="6" id="KW-0834">Unfolded protein response</keyword>
<protein>
    <recommendedName>
        <fullName evidence="9">BZIP domain-containing protein</fullName>
    </recommendedName>
</protein>